<feature type="domain" description="UDP-N-acetylglucosamine 2-epimerase" evidence="1">
    <location>
        <begin position="21"/>
        <end position="301"/>
    </location>
</feature>
<dbReference type="Gene3D" id="3.40.50.2000">
    <property type="entry name" value="Glycogen Phosphorylase B"/>
    <property type="match status" value="2"/>
</dbReference>
<dbReference type="EMBL" id="BART01002488">
    <property type="protein sequence ID" value="GAG62712.1"/>
    <property type="molecule type" value="Genomic_DNA"/>
</dbReference>
<proteinExistence type="predicted"/>
<dbReference type="PANTHER" id="PTHR43174">
    <property type="entry name" value="UDP-N-ACETYLGLUCOSAMINE 2-EPIMERASE"/>
    <property type="match status" value="1"/>
</dbReference>
<dbReference type="NCBIfam" id="TIGR00236">
    <property type="entry name" value="wecB"/>
    <property type="match status" value="1"/>
</dbReference>
<gene>
    <name evidence="2" type="ORF">S01H4_07566</name>
</gene>
<evidence type="ECO:0000259" key="1">
    <source>
        <dbReference type="Pfam" id="PF02350"/>
    </source>
</evidence>
<comment type="caution">
    <text evidence="2">The sequence shown here is derived from an EMBL/GenBank/DDBJ whole genome shotgun (WGS) entry which is preliminary data.</text>
</comment>
<evidence type="ECO:0000313" key="2">
    <source>
        <dbReference type="EMBL" id="GAG62712.1"/>
    </source>
</evidence>
<dbReference type="AlphaFoldDB" id="X0ZXU8"/>
<protein>
    <recommendedName>
        <fullName evidence="1">UDP-N-acetylglucosamine 2-epimerase domain-containing protein</fullName>
    </recommendedName>
</protein>
<reference evidence="2" key="1">
    <citation type="journal article" date="2014" name="Front. Microbiol.">
        <title>High frequency of phylogenetically diverse reductive dehalogenase-homologous genes in deep subseafloor sedimentary metagenomes.</title>
        <authorList>
            <person name="Kawai M."/>
            <person name="Futagami T."/>
            <person name="Toyoda A."/>
            <person name="Takaki Y."/>
            <person name="Nishi S."/>
            <person name="Hori S."/>
            <person name="Arai W."/>
            <person name="Tsubouchi T."/>
            <person name="Morono Y."/>
            <person name="Uchiyama I."/>
            <person name="Ito T."/>
            <person name="Fujiyama A."/>
            <person name="Inagaki F."/>
            <person name="Takami H."/>
        </authorList>
    </citation>
    <scope>NUCLEOTIDE SEQUENCE</scope>
    <source>
        <strain evidence="2">Expedition CK06-06</strain>
    </source>
</reference>
<dbReference type="InterPro" id="IPR003331">
    <property type="entry name" value="UDP_GlcNAc_Epimerase_2_dom"/>
</dbReference>
<name>X0ZXU8_9ZZZZ</name>
<dbReference type="CDD" id="cd03786">
    <property type="entry name" value="GTB_UDP-GlcNAc_2-Epimerase"/>
    <property type="match status" value="1"/>
</dbReference>
<dbReference type="PANTHER" id="PTHR43174:SF1">
    <property type="entry name" value="UDP-N-ACETYLGLUCOSAMINE 2-EPIMERASE"/>
    <property type="match status" value="1"/>
</dbReference>
<accession>X0ZXU8</accession>
<sequence>MIIIILGTRPEIIKMAPVIRACEKDKVEYQVIHTGQHYSYEMDKIFFKELNLPESNYNLDVGSGTHAEQTAKILTGVEKILIKEKYGKNDIVLVEGDTNTVLAGGLAATKLHIKVGHVEAGLRSYFREMPEEINRVLVDHISDYLFAPNENAKKILLSEGIPNGKIFVTGNTIVDSVYQNLEISKEKIADSIFKKLNIEKGNYFLVTTHRQENVDVKERFLGIFNGLKRIYKKYELPIIFPIHPRTAKMIKKFGINLNEGVKLIEPAGFLEFLQLEANAKLILTDSGGVQEESCKSDHPCANPKI</sequence>
<dbReference type="SUPFAM" id="SSF53756">
    <property type="entry name" value="UDP-Glycosyltransferase/glycogen phosphorylase"/>
    <property type="match status" value="1"/>
</dbReference>
<dbReference type="InterPro" id="IPR029767">
    <property type="entry name" value="WecB-like"/>
</dbReference>
<dbReference type="Pfam" id="PF02350">
    <property type="entry name" value="Epimerase_2"/>
    <property type="match status" value="1"/>
</dbReference>
<organism evidence="2">
    <name type="scientific">marine sediment metagenome</name>
    <dbReference type="NCBI Taxonomy" id="412755"/>
    <lineage>
        <taxon>unclassified sequences</taxon>
        <taxon>metagenomes</taxon>
        <taxon>ecological metagenomes</taxon>
    </lineage>
</organism>